<comment type="similarity">
    <text evidence="7">Belongs to the drug/metabolite transporter (DMT) superfamily. Small multidrug resistance (SMR) (TC 2.A.7.1) family.</text>
</comment>
<keyword evidence="2" id="KW-0813">Transport</keyword>
<comment type="caution">
    <text evidence="9">The sequence shown here is derived from an EMBL/GenBank/DDBJ whole genome shotgun (WGS) entry which is preliminary data.</text>
</comment>
<dbReference type="PANTHER" id="PTHR30561:SF1">
    <property type="entry name" value="MULTIDRUG TRANSPORTER EMRE"/>
    <property type="match status" value="1"/>
</dbReference>
<dbReference type="RefSeq" id="WP_171084563.1">
    <property type="nucleotide sequence ID" value="NZ_BNBU01000017.1"/>
</dbReference>
<dbReference type="Pfam" id="PF00893">
    <property type="entry name" value="Multi_Drug_Res"/>
    <property type="match status" value="1"/>
</dbReference>
<dbReference type="InterPro" id="IPR045324">
    <property type="entry name" value="Small_multidrug_res"/>
</dbReference>
<name>A0A7Y7E9L9_STRMO</name>
<feature type="transmembrane region" description="Helical" evidence="8">
    <location>
        <begin position="29"/>
        <end position="47"/>
    </location>
</feature>
<protein>
    <submittedName>
        <fullName evidence="9">QacE family quaternary ammonium compound efflux SMR transporter</fullName>
    </submittedName>
</protein>
<dbReference type="PANTHER" id="PTHR30561">
    <property type="entry name" value="SMR FAMILY PROTON-DEPENDENT DRUG EFFLUX TRANSPORTER SUGE"/>
    <property type="match status" value="1"/>
</dbReference>
<dbReference type="Gene3D" id="1.10.3730.20">
    <property type="match status" value="1"/>
</dbReference>
<dbReference type="SUPFAM" id="SSF103481">
    <property type="entry name" value="Multidrug resistance efflux transporter EmrE"/>
    <property type="match status" value="1"/>
</dbReference>
<dbReference type="AlphaFoldDB" id="A0A7Y7E9L9"/>
<evidence type="ECO:0000256" key="6">
    <source>
        <dbReference type="ARBA" id="ARBA00023136"/>
    </source>
</evidence>
<feature type="transmembrane region" description="Helical" evidence="8">
    <location>
        <begin position="54"/>
        <end position="77"/>
    </location>
</feature>
<dbReference type="InterPro" id="IPR037185">
    <property type="entry name" value="EmrE-like"/>
</dbReference>
<dbReference type="InterPro" id="IPR000390">
    <property type="entry name" value="Small_drug/metabolite_transptr"/>
</dbReference>
<accession>A0A7Y7E9L9</accession>
<evidence type="ECO:0000313" key="9">
    <source>
        <dbReference type="EMBL" id="NVK80566.1"/>
    </source>
</evidence>
<sequence>MVWLLLAGAIGAEVTATVALRASQGFSRLLPSAVVVVGYVAAFCLLSRVLDRGLALGVAYGIWSAIGVTLVSVIGAVCFGDRLTWTQIGGIVLVVAGVLALELGRGG</sequence>
<dbReference type="Proteomes" id="UP000587462">
    <property type="component" value="Unassembled WGS sequence"/>
</dbReference>
<keyword evidence="6 8" id="KW-0472">Membrane</keyword>
<keyword evidence="4 7" id="KW-0812">Transmembrane</keyword>
<keyword evidence="3" id="KW-1003">Cell membrane</keyword>
<evidence type="ECO:0000256" key="4">
    <source>
        <dbReference type="ARBA" id="ARBA00022692"/>
    </source>
</evidence>
<reference evidence="9 10" key="1">
    <citation type="submission" date="2020-04" db="EMBL/GenBank/DDBJ databases">
        <title>Draft Genome Sequence of Streptomyces morookaense DSM 40503, an 8-azaguanine-producing strain.</title>
        <authorList>
            <person name="Qi J."/>
            <person name="Gao J.-M."/>
        </authorList>
    </citation>
    <scope>NUCLEOTIDE SEQUENCE [LARGE SCALE GENOMIC DNA]</scope>
    <source>
        <strain evidence="9 10">DSM 40503</strain>
    </source>
</reference>
<dbReference type="EMBL" id="JABBXF010000058">
    <property type="protein sequence ID" value="NVK80566.1"/>
    <property type="molecule type" value="Genomic_DNA"/>
</dbReference>
<comment type="subcellular location">
    <subcellularLocation>
        <location evidence="1 7">Cell membrane</location>
        <topology evidence="1 7">Multi-pass membrane protein</topology>
    </subcellularLocation>
</comment>
<keyword evidence="5 8" id="KW-1133">Transmembrane helix</keyword>
<evidence type="ECO:0000256" key="7">
    <source>
        <dbReference type="RuleBase" id="RU003942"/>
    </source>
</evidence>
<evidence type="ECO:0000256" key="8">
    <source>
        <dbReference type="SAM" id="Phobius"/>
    </source>
</evidence>
<dbReference type="GO" id="GO:0005886">
    <property type="term" value="C:plasma membrane"/>
    <property type="evidence" value="ECO:0007669"/>
    <property type="project" value="UniProtKB-SubCell"/>
</dbReference>
<gene>
    <name evidence="9" type="ORF">HG542_23310</name>
</gene>
<feature type="transmembrane region" description="Helical" evidence="8">
    <location>
        <begin position="83"/>
        <end position="101"/>
    </location>
</feature>
<evidence type="ECO:0000256" key="1">
    <source>
        <dbReference type="ARBA" id="ARBA00004651"/>
    </source>
</evidence>
<evidence type="ECO:0000313" key="10">
    <source>
        <dbReference type="Proteomes" id="UP000587462"/>
    </source>
</evidence>
<keyword evidence="10" id="KW-1185">Reference proteome</keyword>
<evidence type="ECO:0000256" key="2">
    <source>
        <dbReference type="ARBA" id="ARBA00022448"/>
    </source>
</evidence>
<dbReference type="GO" id="GO:0022857">
    <property type="term" value="F:transmembrane transporter activity"/>
    <property type="evidence" value="ECO:0007669"/>
    <property type="project" value="InterPro"/>
</dbReference>
<organism evidence="9 10">
    <name type="scientific">Streptomyces morookaense</name>
    <name type="common">Streptoverticillium morookaense</name>
    <dbReference type="NCBI Taxonomy" id="1970"/>
    <lineage>
        <taxon>Bacteria</taxon>
        <taxon>Bacillati</taxon>
        <taxon>Actinomycetota</taxon>
        <taxon>Actinomycetes</taxon>
        <taxon>Kitasatosporales</taxon>
        <taxon>Streptomycetaceae</taxon>
        <taxon>Streptomyces</taxon>
    </lineage>
</organism>
<evidence type="ECO:0000256" key="3">
    <source>
        <dbReference type="ARBA" id="ARBA00022475"/>
    </source>
</evidence>
<proteinExistence type="inferred from homology"/>
<evidence type="ECO:0000256" key="5">
    <source>
        <dbReference type="ARBA" id="ARBA00022989"/>
    </source>
</evidence>